<dbReference type="Proteomes" id="UP000095282">
    <property type="component" value="Unplaced"/>
</dbReference>
<proteinExistence type="predicted"/>
<evidence type="ECO:0000256" key="1">
    <source>
        <dbReference type="SAM" id="Coils"/>
    </source>
</evidence>
<evidence type="ECO:0000256" key="2">
    <source>
        <dbReference type="SAM" id="MobiDB-lite"/>
    </source>
</evidence>
<accession>A0A1I7TT71</accession>
<sequence>MIEDMRALEDDIDESKEKMKELRKEKDILSNDIERILKKMRRQQTKRVDEMIETNTMDTYKENCAICLDGFHSSPPHELGGHFEDHQSARGDNNEERDGSRDRAVKASTDLLRMI</sequence>
<feature type="coiled-coil region" evidence="1">
    <location>
        <begin position="5"/>
        <end position="46"/>
    </location>
</feature>
<feature type="region of interest" description="Disordered" evidence="2">
    <location>
        <begin position="75"/>
        <end position="109"/>
    </location>
</feature>
<dbReference type="AlphaFoldDB" id="A0A1I7TT71"/>
<protein>
    <submittedName>
        <fullName evidence="4">C2H2-type domain-containing protein</fullName>
    </submittedName>
</protein>
<evidence type="ECO:0000313" key="3">
    <source>
        <dbReference type="Proteomes" id="UP000095282"/>
    </source>
</evidence>
<reference evidence="4" key="1">
    <citation type="submission" date="2016-11" db="UniProtKB">
        <authorList>
            <consortium name="WormBaseParasite"/>
        </authorList>
    </citation>
    <scope>IDENTIFICATION</scope>
</reference>
<organism evidence="3 4">
    <name type="scientific">Caenorhabditis tropicalis</name>
    <dbReference type="NCBI Taxonomy" id="1561998"/>
    <lineage>
        <taxon>Eukaryota</taxon>
        <taxon>Metazoa</taxon>
        <taxon>Ecdysozoa</taxon>
        <taxon>Nematoda</taxon>
        <taxon>Chromadorea</taxon>
        <taxon>Rhabditida</taxon>
        <taxon>Rhabditina</taxon>
        <taxon>Rhabditomorpha</taxon>
        <taxon>Rhabditoidea</taxon>
        <taxon>Rhabditidae</taxon>
        <taxon>Peloderinae</taxon>
        <taxon>Caenorhabditis</taxon>
    </lineage>
</organism>
<dbReference type="WBParaSite" id="Csp11.Scaffold629.g11531.t1">
    <property type="protein sequence ID" value="Csp11.Scaffold629.g11531.t1"/>
    <property type="gene ID" value="Csp11.Scaffold629.g11531"/>
</dbReference>
<evidence type="ECO:0000313" key="4">
    <source>
        <dbReference type="WBParaSite" id="Csp11.Scaffold629.g11531.t1"/>
    </source>
</evidence>
<name>A0A1I7TT71_9PELO</name>
<feature type="compositionally biased region" description="Basic and acidic residues" evidence="2">
    <location>
        <begin position="79"/>
        <end position="105"/>
    </location>
</feature>
<keyword evidence="3" id="KW-1185">Reference proteome</keyword>
<keyword evidence="1" id="KW-0175">Coiled coil</keyword>